<dbReference type="SUPFAM" id="SSF48295">
    <property type="entry name" value="TrpR-like"/>
    <property type="match status" value="1"/>
</dbReference>
<dbReference type="GO" id="GO:0043565">
    <property type="term" value="F:sequence-specific DNA binding"/>
    <property type="evidence" value="ECO:0007669"/>
    <property type="project" value="InterPro"/>
</dbReference>
<dbReference type="Proteomes" id="UP000063434">
    <property type="component" value="Unassembled WGS sequence"/>
</dbReference>
<sequence>MAQPRQFVGKVRSSGTRHYVFKNDSSKDSLNLQLGVSLTAEKVAALTHDIVWMEEAEVNGQKVYPLTFKLSLVDQVKKGELSYKEAQERYRIQRAELAADVSFEI</sequence>
<evidence type="ECO:0000313" key="1">
    <source>
        <dbReference type="EMBL" id="KWV73553.1"/>
    </source>
</evidence>
<organism evidence="1 2">
    <name type="scientific">Pseudomonas fluorescens</name>
    <dbReference type="NCBI Taxonomy" id="294"/>
    <lineage>
        <taxon>Bacteria</taxon>
        <taxon>Pseudomonadati</taxon>
        <taxon>Pseudomonadota</taxon>
        <taxon>Gammaproteobacteria</taxon>
        <taxon>Pseudomonadales</taxon>
        <taxon>Pseudomonadaceae</taxon>
        <taxon>Pseudomonas</taxon>
    </lineage>
</organism>
<protein>
    <submittedName>
        <fullName evidence="1">Uncharacterized protein</fullName>
    </submittedName>
</protein>
<gene>
    <name evidence="1" type="ORF">PFL603g_03663</name>
</gene>
<accession>A0A109KQH9</accession>
<dbReference type="AlphaFoldDB" id="A0A109KQH9"/>
<dbReference type="PATRIC" id="fig|294.195.peg.3925"/>
<reference evidence="1 2" key="1">
    <citation type="submission" date="2015-05" db="EMBL/GenBank/DDBJ databases">
        <title>A genomic and transcriptomic approach to investigate the blue pigment phenotype in Pseudomonas fluorescens.</title>
        <authorList>
            <person name="Andreani N.A."/>
            <person name="Cardazzo B."/>
        </authorList>
    </citation>
    <scope>NUCLEOTIDE SEQUENCE [LARGE SCALE GENOMIC DNA]</scope>
    <source>
        <strain evidence="1 2">Ps_40</strain>
    </source>
</reference>
<dbReference type="Gene3D" id="1.10.10.10">
    <property type="entry name" value="Winged helix-like DNA-binding domain superfamily/Winged helix DNA-binding domain"/>
    <property type="match status" value="1"/>
</dbReference>
<name>A0A109KQH9_PSEFL</name>
<dbReference type="EMBL" id="LCYC01000048">
    <property type="protein sequence ID" value="KWV73553.1"/>
    <property type="molecule type" value="Genomic_DNA"/>
</dbReference>
<comment type="caution">
    <text evidence="1">The sequence shown here is derived from an EMBL/GenBank/DDBJ whole genome shotgun (WGS) entry which is preliminary data.</text>
</comment>
<evidence type="ECO:0000313" key="2">
    <source>
        <dbReference type="Proteomes" id="UP000063434"/>
    </source>
</evidence>
<dbReference type="InterPro" id="IPR010921">
    <property type="entry name" value="Trp_repressor/repl_initiator"/>
</dbReference>
<proteinExistence type="predicted"/>
<dbReference type="InterPro" id="IPR036388">
    <property type="entry name" value="WH-like_DNA-bd_sf"/>
</dbReference>